<evidence type="ECO:0000313" key="6">
    <source>
        <dbReference type="Proteomes" id="UP001159428"/>
    </source>
</evidence>
<feature type="domain" description="Translin-associated factor X-interacting protein 1 N-terminal" evidence="4">
    <location>
        <begin position="216"/>
        <end position="324"/>
    </location>
</feature>
<dbReference type="PANTHER" id="PTHR34916">
    <property type="entry name" value="GI:13385330"/>
    <property type="match status" value="1"/>
</dbReference>
<feature type="compositionally biased region" description="Basic and acidic residues" evidence="3">
    <location>
        <begin position="118"/>
        <end position="134"/>
    </location>
</feature>
<evidence type="ECO:0000256" key="3">
    <source>
        <dbReference type="SAM" id="MobiDB-lite"/>
    </source>
</evidence>
<feature type="coiled-coil region" evidence="2">
    <location>
        <begin position="295"/>
        <end position="337"/>
    </location>
</feature>
<protein>
    <recommendedName>
        <fullName evidence="4">Translin-associated factor X-interacting protein 1 N-terminal domain-containing protein</fullName>
    </recommendedName>
</protein>
<dbReference type="AlphaFoldDB" id="A0AAU9WQ68"/>
<organism evidence="5 6">
    <name type="scientific">Pocillopora meandrina</name>
    <dbReference type="NCBI Taxonomy" id="46732"/>
    <lineage>
        <taxon>Eukaryota</taxon>
        <taxon>Metazoa</taxon>
        <taxon>Cnidaria</taxon>
        <taxon>Anthozoa</taxon>
        <taxon>Hexacorallia</taxon>
        <taxon>Scleractinia</taxon>
        <taxon>Astrocoeniina</taxon>
        <taxon>Pocilloporidae</taxon>
        <taxon>Pocillopora</taxon>
    </lineage>
</organism>
<dbReference type="Pfam" id="PF15739">
    <property type="entry name" value="TSNAXIP1_N"/>
    <property type="match status" value="1"/>
</dbReference>
<keyword evidence="6" id="KW-1185">Reference proteome</keyword>
<feature type="compositionally biased region" description="Basic and acidic residues" evidence="3">
    <location>
        <begin position="48"/>
        <end position="57"/>
    </location>
</feature>
<feature type="region of interest" description="Disordered" evidence="3">
    <location>
        <begin position="32"/>
        <end position="64"/>
    </location>
</feature>
<comment type="caution">
    <text evidence="5">The sequence shown here is derived from an EMBL/GenBank/DDBJ whole genome shotgun (WGS) entry which is preliminary data.</text>
</comment>
<reference evidence="5 6" key="1">
    <citation type="submission" date="2022-05" db="EMBL/GenBank/DDBJ databases">
        <authorList>
            <consortium name="Genoscope - CEA"/>
            <person name="William W."/>
        </authorList>
    </citation>
    <scope>NUCLEOTIDE SEQUENCE [LARGE SCALE GENOMIC DNA]</scope>
</reference>
<evidence type="ECO:0000259" key="4">
    <source>
        <dbReference type="Pfam" id="PF15739"/>
    </source>
</evidence>
<proteinExistence type="predicted"/>
<dbReference type="EMBL" id="CALNXJ010000018">
    <property type="protein sequence ID" value="CAH3121512.1"/>
    <property type="molecule type" value="Genomic_DNA"/>
</dbReference>
<evidence type="ECO:0000313" key="5">
    <source>
        <dbReference type="EMBL" id="CAH3121512.1"/>
    </source>
</evidence>
<sequence>MADEKRKSSSLKNLLETVYEVHRKDIKTYTSGHLNSSKLLKPQHQRHAKWESSDKPPVRLKSPSKLVDLPVRRGELSSTELRHKTMADRLVEFSLGPIRNIALNESESGPDLAEDFDETARKKEGKSDKPTKDKTYVEELHLPEIMIPVMKKKESSGEKSKPDDQHHTFVKTYLSYPTKADQFESFKKFGDQVMNLGDAHDRGVLTGERSVRNLEHRLAKQLASLETSSQKGPNFHRLQIYDRCLAEIIAESRTFGPLLQRIKDEYDSYLTYLLDTQKPSQHKVLYHHINSFSENASTSDKLKAEEKRVETLEREARHLLEENARFLAKLLREEEQKAAEDLKAVTVEPQAKVSVHIEEVPKDLEEQVEDLHAQILSQLDCIDDIKRHQKEYCIPITVCQHLEQCVKETEVDIQKLLKQNEFLEQTIKELEEELQSMLDRSKVQEIDARKLWRRINTSEVVRLGKKERKDSLK</sequence>
<keyword evidence="1 2" id="KW-0175">Coiled coil</keyword>
<evidence type="ECO:0000256" key="2">
    <source>
        <dbReference type="SAM" id="Coils"/>
    </source>
</evidence>
<dbReference type="PANTHER" id="PTHR34916:SF1">
    <property type="entry name" value="GI:13385330"/>
    <property type="match status" value="1"/>
</dbReference>
<dbReference type="Proteomes" id="UP001159428">
    <property type="component" value="Unassembled WGS sequence"/>
</dbReference>
<feature type="region of interest" description="Disordered" evidence="3">
    <location>
        <begin position="106"/>
        <end position="134"/>
    </location>
</feature>
<dbReference type="InterPro" id="IPR032755">
    <property type="entry name" value="TSNAXIP1_N"/>
</dbReference>
<feature type="coiled-coil region" evidence="2">
    <location>
        <begin position="399"/>
        <end position="447"/>
    </location>
</feature>
<gene>
    <name evidence="5" type="ORF">PMEA_00009265</name>
</gene>
<evidence type="ECO:0000256" key="1">
    <source>
        <dbReference type="ARBA" id="ARBA00023054"/>
    </source>
</evidence>
<accession>A0AAU9WQ68</accession>
<name>A0AAU9WQ68_9CNID</name>